<keyword evidence="2" id="KW-1185">Reference proteome</keyword>
<dbReference type="AlphaFoldDB" id="A0A1J1I419"/>
<gene>
    <name evidence="1" type="ORF">CLUMA_CG008520</name>
</gene>
<dbReference type="Proteomes" id="UP000183832">
    <property type="component" value="Unassembled WGS sequence"/>
</dbReference>
<dbReference type="EMBL" id="CVRI01000040">
    <property type="protein sequence ID" value="CRK95037.1"/>
    <property type="molecule type" value="Genomic_DNA"/>
</dbReference>
<protein>
    <submittedName>
        <fullName evidence="1">CLUMA_CG008520, isoform A</fullName>
    </submittedName>
</protein>
<proteinExistence type="predicted"/>
<name>A0A1J1I419_9DIPT</name>
<reference evidence="1 2" key="1">
    <citation type="submission" date="2015-04" db="EMBL/GenBank/DDBJ databases">
        <authorList>
            <person name="Syromyatnikov M.Y."/>
            <person name="Popov V.N."/>
        </authorList>
    </citation>
    <scope>NUCLEOTIDE SEQUENCE [LARGE SCALE GENOMIC DNA]</scope>
</reference>
<organism evidence="1 2">
    <name type="scientific">Clunio marinus</name>
    <dbReference type="NCBI Taxonomy" id="568069"/>
    <lineage>
        <taxon>Eukaryota</taxon>
        <taxon>Metazoa</taxon>
        <taxon>Ecdysozoa</taxon>
        <taxon>Arthropoda</taxon>
        <taxon>Hexapoda</taxon>
        <taxon>Insecta</taxon>
        <taxon>Pterygota</taxon>
        <taxon>Neoptera</taxon>
        <taxon>Endopterygota</taxon>
        <taxon>Diptera</taxon>
        <taxon>Nematocera</taxon>
        <taxon>Chironomoidea</taxon>
        <taxon>Chironomidae</taxon>
        <taxon>Clunio</taxon>
    </lineage>
</organism>
<evidence type="ECO:0000313" key="1">
    <source>
        <dbReference type="EMBL" id="CRK95037.1"/>
    </source>
</evidence>
<evidence type="ECO:0000313" key="2">
    <source>
        <dbReference type="Proteomes" id="UP000183832"/>
    </source>
</evidence>
<sequence length="63" mass="7382">MNQLKAPTEQTSRKIFQPENNFAANHLVQQAARNIRLKTSLKFPRTLNPENFTNCPSYYESRK</sequence>
<accession>A0A1J1I419</accession>